<protein>
    <submittedName>
        <fullName evidence="4">CRAL-TRIO domain-containing protein</fullName>
    </submittedName>
</protein>
<proteinExistence type="predicted"/>
<evidence type="ECO:0000313" key="3">
    <source>
        <dbReference type="Proteomes" id="UP000050761"/>
    </source>
</evidence>
<keyword evidence="3" id="KW-1185">Reference proteome</keyword>
<name>A0A183GFU0_HELPZ</name>
<accession>A0A183GFU0</accession>
<evidence type="ECO:0000313" key="4">
    <source>
        <dbReference type="WBParaSite" id="HPBE_0002129301-mRNA-1"/>
    </source>
</evidence>
<feature type="compositionally biased region" description="Basic and acidic residues" evidence="1">
    <location>
        <begin position="199"/>
        <end position="209"/>
    </location>
</feature>
<reference evidence="4" key="2">
    <citation type="submission" date="2019-09" db="UniProtKB">
        <authorList>
            <consortium name="WormBaseParasite"/>
        </authorList>
    </citation>
    <scope>IDENTIFICATION</scope>
</reference>
<dbReference type="EMBL" id="UZAH01032869">
    <property type="protein sequence ID" value="VDP24290.1"/>
    <property type="molecule type" value="Genomic_DNA"/>
</dbReference>
<dbReference type="WBParaSite" id="HPBE_0002129301-mRNA-1">
    <property type="protein sequence ID" value="HPBE_0002129301-mRNA-1"/>
    <property type="gene ID" value="HPBE_0002129301"/>
</dbReference>
<reference evidence="2 3" key="1">
    <citation type="submission" date="2018-11" db="EMBL/GenBank/DDBJ databases">
        <authorList>
            <consortium name="Pathogen Informatics"/>
        </authorList>
    </citation>
    <scope>NUCLEOTIDE SEQUENCE [LARGE SCALE GENOMIC DNA]</scope>
</reference>
<dbReference type="Proteomes" id="UP000050761">
    <property type="component" value="Unassembled WGS sequence"/>
</dbReference>
<evidence type="ECO:0000256" key="1">
    <source>
        <dbReference type="SAM" id="MobiDB-lite"/>
    </source>
</evidence>
<gene>
    <name evidence="2" type="ORF">HPBE_LOCUS21292</name>
</gene>
<evidence type="ECO:0000313" key="2">
    <source>
        <dbReference type="EMBL" id="VDP24290.1"/>
    </source>
</evidence>
<dbReference type="AlphaFoldDB" id="A0A183GFU0"/>
<organism evidence="3 4">
    <name type="scientific">Heligmosomoides polygyrus</name>
    <name type="common">Parasitic roundworm</name>
    <dbReference type="NCBI Taxonomy" id="6339"/>
    <lineage>
        <taxon>Eukaryota</taxon>
        <taxon>Metazoa</taxon>
        <taxon>Ecdysozoa</taxon>
        <taxon>Nematoda</taxon>
        <taxon>Chromadorea</taxon>
        <taxon>Rhabditida</taxon>
        <taxon>Rhabditina</taxon>
        <taxon>Rhabditomorpha</taxon>
        <taxon>Strongyloidea</taxon>
        <taxon>Heligmosomidae</taxon>
        <taxon>Heligmosomoides</taxon>
    </lineage>
</organism>
<sequence length="209" mass="23906">MKVRAEQIESSRTRISVRTRMNVRYERSIRVVISSIEVALDAKQKLLYYSNFVLHFGMFKTMMATMNELLLVQSEGKTALRSPNWFSKYGFHLCAFPERECRRVLWFNGSPIRMTAATEKTFWPTLMPKGLTLQMVPFNLDHVLASLPVQELMNRRRSGAATATRGGDDVRVEYDARLDHPEAVPFRGSGPAAPTPDMEMAHDTRHGRV</sequence>
<accession>A0A3P8C148</accession>
<feature type="region of interest" description="Disordered" evidence="1">
    <location>
        <begin position="182"/>
        <end position="209"/>
    </location>
</feature>